<sequence length="392" mass="45454">MSIVPHDPDVVGDVDPEAKDRDEFHMEEMLREWTDEPPIRHDVYPESDTEDNDDDPARFHTHVRRGDGHLYPKQSFFSGVAFKEAVVDYALRTGCNLKQYRYDNDKIGFKCVGNDGKEDGVRCEWQVYAAILPKDSMWKIRKFIDRHSCIPNGECEMFKVPHIARLFVDKIRDNPEFYMPAKLEEIIMEQWKISVTRNQCQSARKKALQWIEKEFDDQFARLRDYAAETLESNKDSHVEVDCLTTDEGKDIFNRFYVCFDNLRRTWKDSCRPLIGIDGCFLKNKVKGQLLVALAVERGPKFWPETNGPKVYNPEPAEGEDKKMTKAEKKRKKGFNESPSKKQPKAKKRIMHCGVCGKPDHNSRHHNKDKDKASHYGLQPSQPEPSQGSLTQA</sequence>
<dbReference type="AlphaFoldDB" id="A0A8S2A650"/>
<feature type="compositionally biased region" description="Polar residues" evidence="1">
    <location>
        <begin position="378"/>
        <end position="392"/>
    </location>
</feature>
<name>A0A8S2A650_ARAAE</name>
<reference evidence="2" key="1">
    <citation type="submission" date="2021-01" db="EMBL/GenBank/DDBJ databases">
        <authorList>
            <person name="Bezrukov I."/>
        </authorList>
    </citation>
    <scope>NUCLEOTIDE SEQUENCE</scope>
</reference>
<dbReference type="Proteomes" id="UP000682877">
    <property type="component" value="Chromosome 4"/>
</dbReference>
<proteinExistence type="predicted"/>
<evidence type="ECO:0000313" key="3">
    <source>
        <dbReference type="Proteomes" id="UP000682877"/>
    </source>
</evidence>
<feature type="compositionally biased region" description="Basic and acidic residues" evidence="1">
    <location>
        <begin position="35"/>
        <end position="44"/>
    </location>
</feature>
<feature type="region of interest" description="Disordered" evidence="1">
    <location>
        <begin position="1"/>
        <end position="21"/>
    </location>
</feature>
<keyword evidence="3" id="KW-1185">Reference proteome</keyword>
<dbReference type="EMBL" id="LR999454">
    <property type="protein sequence ID" value="CAE6029217.1"/>
    <property type="molecule type" value="Genomic_DNA"/>
</dbReference>
<evidence type="ECO:0000313" key="2">
    <source>
        <dbReference type="EMBL" id="CAE6029217.1"/>
    </source>
</evidence>
<feature type="region of interest" description="Disordered" evidence="1">
    <location>
        <begin position="35"/>
        <end position="56"/>
    </location>
</feature>
<gene>
    <name evidence="2" type="ORF">AARE701A_LOCUS10497</name>
</gene>
<feature type="region of interest" description="Disordered" evidence="1">
    <location>
        <begin position="302"/>
        <end position="392"/>
    </location>
</feature>
<protein>
    <recommendedName>
        <fullName evidence="4">Transposase MuDR plant domain-containing protein</fullName>
    </recommendedName>
</protein>
<feature type="compositionally biased region" description="Basic residues" evidence="1">
    <location>
        <begin position="341"/>
        <end position="350"/>
    </location>
</feature>
<evidence type="ECO:0000256" key="1">
    <source>
        <dbReference type="SAM" id="MobiDB-lite"/>
    </source>
</evidence>
<accession>A0A8S2A650</accession>
<feature type="compositionally biased region" description="Acidic residues" evidence="1">
    <location>
        <begin position="45"/>
        <end position="54"/>
    </location>
</feature>
<feature type="compositionally biased region" description="Basic and acidic residues" evidence="1">
    <location>
        <begin position="357"/>
        <end position="373"/>
    </location>
</feature>
<organism evidence="2 3">
    <name type="scientific">Arabidopsis arenosa</name>
    <name type="common">Sand rock-cress</name>
    <name type="synonym">Cardaminopsis arenosa</name>
    <dbReference type="NCBI Taxonomy" id="38785"/>
    <lineage>
        <taxon>Eukaryota</taxon>
        <taxon>Viridiplantae</taxon>
        <taxon>Streptophyta</taxon>
        <taxon>Embryophyta</taxon>
        <taxon>Tracheophyta</taxon>
        <taxon>Spermatophyta</taxon>
        <taxon>Magnoliopsida</taxon>
        <taxon>eudicotyledons</taxon>
        <taxon>Gunneridae</taxon>
        <taxon>Pentapetalae</taxon>
        <taxon>rosids</taxon>
        <taxon>malvids</taxon>
        <taxon>Brassicales</taxon>
        <taxon>Brassicaceae</taxon>
        <taxon>Camelineae</taxon>
        <taxon>Arabidopsis</taxon>
    </lineage>
</organism>
<dbReference type="PANTHER" id="PTHR31973:SF187">
    <property type="entry name" value="MUTATOR TRANSPOSASE MUDRA PROTEIN"/>
    <property type="match status" value="1"/>
</dbReference>
<dbReference type="PANTHER" id="PTHR31973">
    <property type="entry name" value="POLYPROTEIN, PUTATIVE-RELATED"/>
    <property type="match status" value="1"/>
</dbReference>
<evidence type="ECO:0008006" key="4">
    <source>
        <dbReference type="Google" id="ProtNLM"/>
    </source>
</evidence>